<dbReference type="PANTHER" id="PTHR46663">
    <property type="entry name" value="DIGUANYLATE CYCLASE DGCT-RELATED"/>
    <property type="match status" value="1"/>
</dbReference>
<dbReference type="InterPro" id="IPR000700">
    <property type="entry name" value="PAS-assoc_C"/>
</dbReference>
<dbReference type="FunFam" id="3.30.70.270:FF:000001">
    <property type="entry name" value="Diguanylate cyclase domain protein"/>
    <property type="match status" value="1"/>
</dbReference>
<evidence type="ECO:0000259" key="11">
    <source>
        <dbReference type="PROSITE" id="PS50887"/>
    </source>
</evidence>
<dbReference type="PROSITE" id="PS50113">
    <property type="entry name" value="PAC"/>
    <property type="match status" value="1"/>
</dbReference>
<dbReference type="SMART" id="SM00091">
    <property type="entry name" value="PAS"/>
    <property type="match status" value="1"/>
</dbReference>
<keyword evidence="8" id="KW-0812">Transmembrane</keyword>
<name>C6XCT3_METGS</name>
<evidence type="ECO:0000259" key="10">
    <source>
        <dbReference type="PROSITE" id="PS50113"/>
    </source>
</evidence>
<dbReference type="CDD" id="cd00130">
    <property type="entry name" value="PAS"/>
    <property type="match status" value="1"/>
</dbReference>
<evidence type="ECO:0000256" key="7">
    <source>
        <dbReference type="ARBA" id="ARBA00023012"/>
    </source>
</evidence>
<proteinExistence type="predicted"/>
<reference evidence="13" key="1">
    <citation type="submission" date="2009-07" db="EMBL/GenBank/DDBJ databases">
        <title>Complete sequence of chromosome of Methylovorus sp. SIP3-4.</title>
        <authorList>
            <person name="Lucas S."/>
            <person name="Copeland A."/>
            <person name="Lapidus A."/>
            <person name="Glavina del Rio T."/>
            <person name="Tice H."/>
            <person name="Bruce D."/>
            <person name="Goodwin L."/>
            <person name="Pitluck S."/>
            <person name="Clum A."/>
            <person name="Larimer F."/>
            <person name="Land M."/>
            <person name="Hauser L."/>
            <person name="Kyrpides N."/>
            <person name="Mikhailova N."/>
            <person name="Kayluzhnaya M."/>
            <person name="Chistoserdova L."/>
        </authorList>
    </citation>
    <scope>NUCLEOTIDE SEQUENCE [LARGE SCALE GENOMIC DNA]</scope>
    <source>
        <strain evidence="13">SIP3-4</strain>
    </source>
</reference>
<gene>
    <name evidence="12" type="ordered locus">Msip34_1111</name>
</gene>
<evidence type="ECO:0000256" key="1">
    <source>
        <dbReference type="ARBA" id="ARBA00004370"/>
    </source>
</evidence>
<dbReference type="SUPFAM" id="SSF103190">
    <property type="entry name" value="Sensory domain-like"/>
    <property type="match status" value="1"/>
</dbReference>
<dbReference type="Pfam" id="PF00990">
    <property type="entry name" value="GGDEF"/>
    <property type="match status" value="1"/>
</dbReference>
<dbReference type="SMART" id="SM00267">
    <property type="entry name" value="GGDEF"/>
    <property type="match status" value="1"/>
</dbReference>
<feature type="domain" description="PAS" evidence="9">
    <location>
        <begin position="395"/>
        <end position="441"/>
    </location>
</feature>
<dbReference type="HOGENOM" id="CLU_397304_0_0_4"/>
<dbReference type="Pfam" id="PF17201">
    <property type="entry name" value="Cache_3-Cache_2"/>
    <property type="match status" value="1"/>
</dbReference>
<evidence type="ECO:0000313" key="13">
    <source>
        <dbReference type="Proteomes" id="UP000002743"/>
    </source>
</evidence>
<evidence type="ECO:0000256" key="8">
    <source>
        <dbReference type="SAM" id="Phobius"/>
    </source>
</evidence>
<evidence type="ECO:0000256" key="2">
    <source>
        <dbReference type="ARBA" id="ARBA00022553"/>
    </source>
</evidence>
<dbReference type="InterPro" id="IPR000160">
    <property type="entry name" value="GGDEF_dom"/>
</dbReference>
<dbReference type="PROSITE" id="PS50887">
    <property type="entry name" value="GGDEF"/>
    <property type="match status" value="1"/>
</dbReference>
<accession>C6XCT3</accession>
<dbReference type="STRING" id="582744.Msip34_1111"/>
<evidence type="ECO:0000256" key="3">
    <source>
        <dbReference type="ARBA" id="ARBA00022679"/>
    </source>
</evidence>
<sequence>MADVSSDMICTTLCVNQYQNIEIHSMKRISTVQRFLLPIAILIILAAILQAYFEYRGKLATVEQDAQSQTRASIQLLQTTENLVHSQVLASMRLLRQNALNLGLPAINSSTVLNGKRIPNLVFGNHPQTGNFSVVDEVTRINGGTATLFVRAGDDFIRISTNVHQLDGSRAIGTLLDPKGRAIQALREGKPFYGVVDILGNPYITGYEPMFDAEGKLIGIWYVGFQADMDALRTTMENTRFLETGFAAMLDSHEHIRFLSSHIKTAAAERLLAERPATWRLISQDVPSWRFKVVYAYPKKEAAVQGLIKALYVLLSGLVGLGVLALIVQSQLTRLVIKPIGGDPALAVALVRKIASGNLEDDGLTGQQNTLIAHMITMRNNLRRMMDTLRSNSENLSLAASVFEHAGDGIFIADARLCIVQVNPSFEKITGFSAEEAKGKNPQELSFAIHDPKSLLEMIYCVKKNGQWRGELQNINKRGETYLISIDVSSVANQDGLISHYVGTFSDITLMKRQQESLQHMAYHDTLTQLPNRALFADRLRQALARVSRTEETIAVCYMDLDGFKPINDTLGHEAGDDLLIKLSERIKESLRSGDTIARMGGDEFALLLCNLRSGAEARDTLDRILQNIKQPFQVKNTEVHISASAGMFLNPSPDQDLDFILSRADHCMYLAKTNKALDFYVYDSTMEPLRPV</sequence>
<dbReference type="Pfam" id="PF13426">
    <property type="entry name" value="PAS_9"/>
    <property type="match status" value="1"/>
</dbReference>
<dbReference type="InterPro" id="IPR029151">
    <property type="entry name" value="Sensor-like_sf"/>
</dbReference>
<dbReference type="eggNOG" id="COG2202">
    <property type="taxonomic scope" value="Bacteria"/>
</dbReference>
<dbReference type="AlphaFoldDB" id="C6XCT3"/>
<evidence type="ECO:0000256" key="6">
    <source>
        <dbReference type="ARBA" id="ARBA00022840"/>
    </source>
</evidence>
<evidence type="ECO:0000256" key="5">
    <source>
        <dbReference type="ARBA" id="ARBA00022777"/>
    </source>
</evidence>
<feature type="domain" description="GGDEF" evidence="11">
    <location>
        <begin position="552"/>
        <end position="685"/>
    </location>
</feature>
<dbReference type="InterPro" id="IPR043128">
    <property type="entry name" value="Rev_trsase/Diguanyl_cyclase"/>
</dbReference>
<dbReference type="OrthoDB" id="9813903at2"/>
<dbReference type="GO" id="GO:0016020">
    <property type="term" value="C:membrane"/>
    <property type="evidence" value="ECO:0007669"/>
    <property type="project" value="UniProtKB-SubCell"/>
</dbReference>
<dbReference type="Gene3D" id="3.30.70.270">
    <property type="match status" value="1"/>
</dbReference>
<keyword evidence="8" id="KW-1133">Transmembrane helix</keyword>
<dbReference type="InterPro" id="IPR035965">
    <property type="entry name" value="PAS-like_dom_sf"/>
</dbReference>
<keyword evidence="4" id="KW-0547">Nucleotide-binding</keyword>
<keyword evidence="2" id="KW-0597">Phosphoprotein</keyword>
<feature type="transmembrane region" description="Helical" evidence="8">
    <location>
        <begin position="310"/>
        <end position="328"/>
    </location>
</feature>
<organism evidence="12 13">
    <name type="scientific">Methylovorus glucosotrophus (strain SIP3-4)</name>
    <dbReference type="NCBI Taxonomy" id="582744"/>
    <lineage>
        <taxon>Bacteria</taxon>
        <taxon>Pseudomonadati</taxon>
        <taxon>Pseudomonadota</taxon>
        <taxon>Betaproteobacteria</taxon>
        <taxon>Nitrosomonadales</taxon>
        <taxon>Methylophilaceae</taxon>
        <taxon>Methylovorus</taxon>
    </lineage>
</organism>
<dbReference type="Proteomes" id="UP000002743">
    <property type="component" value="Chromosome"/>
</dbReference>
<feature type="domain" description="PAC" evidence="10">
    <location>
        <begin position="468"/>
        <end position="520"/>
    </location>
</feature>
<keyword evidence="13" id="KW-1185">Reference proteome</keyword>
<dbReference type="PANTHER" id="PTHR46663:SF3">
    <property type="entry name" value="SLL0267 PROTEIN"/>
    <property type="match status" value="1"/>
</dbReference>
<dbReference type="InterPro" id="IPR000014">
    <property type="entry name" value="PAS"/>
</dbReference>
<dbReference type="InterPro" id="IPR052163">
    <property type="entry name" value="DGC-Regulatory_Protein"/>
</dbReference>
<dbReference type="SUPFAM" id="SSF55785">
    <property type="entry name" value="PYP-like sensor domain (PAS domain)"/>
    <property type="match status" value="1"/>
</dbReference>
<dbReference type="SUPFAM" id="SSF55073">
    <property type="entry name" value="Nucleotide cyclase"/>
    <property type="match status" value="1"/>
</dbReference>
<evidence type="ECO:0000313" key="12">
    <source>
        <dbReference type="EMBL" id="ACT50358.1"/>
    </source>
</evidence>
<reference evidence="12 13" key="2">
    <citation type="journal article" date="2011" name="J. Bacteriol.">
        <title>Genomes of three methylotrophs from a single niche uncover genetic and metabolic divergence of Methylophilaceae.</title>
        <authorList>
            <person name="Lapidus A."/>
            <person name="Clum A."/>
            <person name="Labutti K."/>
            <person name="Kaluzhnaya M.G."/>
            <person name="Lim S."/>
            <person name="Beck D.A."/>
            <person name="Glavina Del Rio T."/>
            <person name="Nolan M."/>
            <person name="Mavromatis K."/>
            <person name="Huntemann M."/>
            <person name="Lucas S."/>
            <person name="Lidstrom M.E."/>
            <person name="Ivanova N."/>
            <person name="Chistoserdova L."/>
        </authorList>
    </citation>
    <scope>NUCLEOTIDE SEQUENCE [LARGE SCALE GENOMIC DNA]</scope>
    <source>
        <strain evidence="12 13">SIP3-4</strain>
    </source>
</reference>
<feature type="transmembrane region" description="Helical" evidence="8">
    <location>
        <begin position="35"/>
        <end position="53"/>
    </location>
</feature>
<dbReference type="eggNOG" id="COG2199">
    <property type="taxonomic scope" value="Bacteria"/>
</dbReference>
<dbReference type="InterPro" id="IPR029787">
    <property type="entry name" value="Nucleotide_cyclase"/>
</dbReference>
<dbReference type="PROSITE" id="PS50112">
    <property type="entry name" value="PAS"/>
    <property type="match status" value="1"/>
</dbReference>
<evidence type="ECO:0000259" key="9">
    <source>
        <dbReference type="PROSITE" id="PS50112"/>
    </source>
</evidence>
<keyword evidence="8" id="KW-0472">Membrane</keyword>
<dbReference type="KEGG" id="mei:Msip34_1111"/>
<keyword evidence="3" id="KW-0808">Transferase</keyword>
<keyword evidence="6" id="KW-0067">ATP-binding</keyword>
<dbReference type="CDD" id="cd01949">
    <property type="entry name" value="GGDEF"/>
    <property type="match status" value="1"/>
</dbReference>
<dbReference type="EMBL" id="CP001674">
    <property type="protein sequence ID" value="ACT50358.1"/>
    <property type="molecule type" value="Genomic_DNA"/>
</dbReference>
<comment type="subcellular location">
    <subcellularLocation>
        <location evidence="1">Membrane</location>
    </subcellularLocation>
</comment>
<dbReference type="GO" id="GO:0016301">
    <property type="term" value="F:kinase activity"/>
    <property type="evidence" value="ECO:0007669"/>
    <property type="project" value="UniProtKB-KW"/>
</dbReference>
<keyword evidence="7" id="KW-0902">Two-component regulatory system</keyword>
<dbReference type="GO" id="GO:0000160">
    <property type="term" value="P:phosphorelay signal transduction system"/>
    <property type="evidence" value="ECO:0007669"/>
    <property type="project" value="UniProtKB-KW"/>
</dbReference>
<dbReference type="GO" id="GO:0005524">
    <property type="term" value="F:ATP binding"/>
    <property type="evidence" value="ECO:0007669"/>
    <property type="project" value="UniProtKB-KW"/>
</dbReference>
<dbReference type="NCBIfam" id="TIGR00229">
    <property type="entry name" value="sensory_box"/>
    <property type="match status" value="1"/>
</dbReference>
<keyword evidence="5" id="KW-0418">Kinase</keyword>
<evidence type="ECO:0000256" key="4">
    <source>
        <dbReference type="ARBA" id="ARBA00022741"/>
    </source>
</evidence>
<dbReference type="NCBIfam" id="TIGR00254">
    <property type="entry name" value="GGDEF"/>
    <property type="match status" value="1"/>
</dbReference>
<protein>
    <submittedName>
        <fullName evidence="12">Diguanylate cyclase with PAS/PAC sensor</fullName>
    </submittedName>
</protein>
<dbReference type="Gene3D" id="3.30.450.20">
    <property type="entry name" value="PAS domain"/>
    <property type="match status" value="1"/>
</dbReference>
<dbReference type="InterPro" id="IPR033462">
    <property type="entry name" value="Cache_3-Cache_2"/>
</dbReference>